<dbReference type="VEuPathDB" id="FungiDB:BTJ68_14852"/>
<sequence length="100" mass="10816">MSAAAASSLPRTPSRRNQPQAANYSASSSGARPPSANPVDHHSTPRRRCITPPLRILVASPDRSHSRPRHTATVREPARGGAKRLRAGQCRTARRLLPPQ</sequence>
<accession>A0A1Z5SPS9</accession>
<evidence type="ECO:0000256" key="1">
    <source>
        <dbReference type="SAM" id="MobiDB-lite"/>
    </source>
</evidence>
<organism evidence="2 3">
    <name type="scientific">Hortaea werneckii EXF-2000</name>
    <dbReference type="NCBI Taxonomy" id="1157616"/>
    <lineage>
        <taxon>Eukaryota</taxon>
        <taxon>Fungi</taxon>
        <taxon>Dikarya</taxon>
        <taxon>Ascomycota</taxon>
        <taxon>Pezizomycotina</taxon>
        <taxon>Dothideomycetes</taxon>
        <taxon>Dothideomycetidae</taxon>
        <taxon>Mycosphaerellales</taxon>
        <taxon>Teratosphaeriaceae</taxon>
        <taxon>Hortaea</taxon>
    </lineage>
</organism>
<dbReference type="EMBL" id="MUNK01000339">
    <property type="protein sequence ID" value="OTA22835.1"/>
    <property type="molecule type" value="Genomic_DNA"/>
</dbReference>
<evidence type="ECO:0000313" key="3">
    <source>
        <dbReference type="Proteomes" id="UP000194280"/>
    </source>
</evidence>
<reference evidence="2 3" key="1">
    <citation type="submission" date="2017-01" db="EMBL/GenBank/DDBJ databases">
        <title>The recent genome duplication of the halophilic yeast Hortaea werneckii: insights from long-read sequencing.</title>
        <authorList>
            <person name="Sinha S."/>
            <person name="Flibotte S."/>
            <person name="Neira M."/>
            <person name="Lenassi M."/>
            <person name="Gostincar C."/>
            <person name="Stajich J.E."/>
            <person name="Nislow C.E."/>
        </authorList>
    </citation>
    <scope>NUCLEOTIDE SEQUENCE [LARGE SCALE GENOMIC DNA]</scope>
    <source>
        <strain evidence="2 3">EXF-2000</strain>
    </source>
</reference>
<keyword evidence="3" id="KW-1185">Reference proteome</keyword>
<feature type="compositionally biased region" description="Low complexity" evidence="1">
    <location>
        <begin position="25"/>
        <end position="38"/>
    </location>
</feature>
<protein>
    <submittedName>
        <fullName evidence="2">Uncharacterized protein</fullName>
    </submittedName>
</protein>
<feature type="compositionally biased region" description="Polar residues" evidence="1">
    <location>
        <begin position="9"/>
        <end position="24"/>
    </location>
</feature>
<comment type="caution">
    <text evidence="2">The sequence shown here is derived from an EMBL/GenBank/DDBJ whole genome shotgun (WGS) entry which is preliminary data.</text>
</comment>
<gene>
    <name evidence="2" type="ORF">BTJ68_14852</name>
</gene>
<dbReference type="AlphaFoldDB" id="A0A1Z5SPS9"/>
<dbReference type="Proteomes" id="UP000194280">
    <property type="component" value="Unassembled WGS sequence"/>
</dbReference>
<name>A0A1Z5SPS9_HORWE</name>
<dbReference type="InParanoid" id="A0A1Z5SPS9"/>
<evidence type="ECO:0000313" key="2">
    <source>
        <dbReference type="EMBL" id="OTA22835.1"/>
    </source>
</evidence>
<feature type="region of interest" description="Disordered" evidence="1">
    <location>
        <begin position="1"/>
        <end position="100"/>
    </location>
</feature>
<proteinExistence type="predicted"/>